<dbReference type="Gene3D" id="3.40.190.10">
    <property type="entry name" value="Periplasmic binding protein-like II"/>
    <property type="match status" value="1"/>
</dbReference>
<accession>A0A261SK76</accession>
<dbReference type="PANTHER" id="PTHR42928">
    <property type="entry name" value="TRICARBOXYLATE-BINDING PROTEIN"/>
    <property type="match status" value="1"/>
</dbReference>
<dbReference type="PIRSF" id="PIRSF017082">
    <property type="entry name" value="YflP"/>
    <property type="match status" value="1"/>
</dbReference>
<dbReference type="Pfam" id="PF03401">
    <property type="entry name" value="TctC"/>
    <property type="match status" value="1"/>
</dbReference>
<feature type="signal peptide" evidence="2">
    <location>
        <begin position="1"/>
        <end position="32"/>
    </location>
</feature>
<feature type="chain" id="PRO_5012085508" evidence="2">
    <location>
        <begin position="33"/>
        <end position="337"/>
    </location>
</feature>
<dbReference type="Proteomes" id="UP000216020">
    <property type="component" value="Unassembled WGS sequence"/>
</dbReference>
<dbReference type="InterPro" id="IPR005064">
    <property type="entry name" value="BUG"/>
</dbReference>
<name>A0A261SK76_9BORD</name>
<comment type="caution">
    <text evidence="3">The sequence shown here is derived from an EMBL/GenBank/DDBJ whole genome shotgun (WGS) entry which is preliminary data.</text>
</comment>
<evidence type="ECO:0000313" key="3">
    <source>
        <dbReference type="EMBL" id="OZI37160.1"/>
    </source>
</evidence>
<reference evidence="4" key="1">
    <citation type="submission" date="2017-05" db="EMBL/GenBank/DDBJ databases">
        <title>Complete and WGS of Bordetella genogroups.</title>
        <authorList>
            <person name="Spilker T."/>
            <person name="Lipuma J."/>
        </authorList>
    </citation>
    <scope>NUCLEOTIDE SEQUENCE [LARGE SCALE GENOMIC DNA]</scope>
    <source>
        <strain evidence="4">AU16122</strain>
    </source>
</reference>
<protein>
    <submittedName>
        <fullName evidence="3">Twin-arginine translocation pathway signal</fullName>
    </submittedName>
</protein>
<evidence type="ECO:0000256" key="1">
    <source>
        <dbReference type="ARBA" id="ARBA00006987"/>
    </source>
</evidence>
<dbReference type="EMBL" id="NEVM01000001">
    <property type="protein sequence ID" value="OZI37160.1"/>
    <property type="molecule type" value="Genomic_DNA"/>
</dbReference>
<dbReference type="OrthoDB" id="8634142at2"/>
<dbReference type="Gene3D" id="3.40.190.150">
    <property type="entry name" value="Bordetella uptake gene, domain 1"/>
    <property type="match status" value="1"/>
</dbReference>
<dbReference type="CDD" id="cd13578">
    <property type="entry name" value="PBP2_Bug27"/>
    <property type="match status" value="1"/>
</dbReference>
<dbReference type="AlphaFoldDB" id="A0A261SK76"/>
<sequence length="337" mass="35010">MGVFTHHPGGGCVFALGLAAVGLFASSLPARAEAAGFPDRPITLVVPMAPGGPADTAARAVQVEMSKKLGQTIVIENRAGAGGSIAVNMVRRAAPDGYTILIANASTHAIAPSIYERLSYDPVKDFAPVGQIVVSPGILVASHKVAPDCKLATFIANLKKAPGKIAFGSAGTGTLSHLTGARFEAATGTQMLHVPYKGLAPAINDLYAGQIDVVFDSVSSALPHVQSGKFCALAVQSAARIEALPDVPTYAEAGLPDLNSPTWYGVVAPAHTPPAVVAALNTALDSALKDPVVVQAFDRMGVYAAATTPEEYGERIKQDIATWKQLTEQIHFEKIQQ</sequence>
<proteinExistence type="inferred from homology"/>
<dbReference type="SUPFAM" id="SSF53850">
    <property type="entry name" value="Periplasmic binding protein-like II"/>
    <property type="match status" value="1"/>
</dbReference>
<dbReference type="InterPro" id="IPR042100">
    <property type="entry name" value="Bug_dom1"/>
</dbReference>
<comment type="similarity">
    <text evidence="1">Belongs to the UPF0065 (bug) family.</text>
</comment>
<organism evidence="3 4">
    <name type="scientific">Bordetella genomosp. 10</name>
    <dbReference type="NCBI Taxonomy" id="1416804"/>
    <lineage>
        <taxon>Bacteria</taxon>
        <taxon>Pseudomonadati</taxon>
        <taxon>Pseudomonadota</taxon>
        <taxon>Betaproteobacteria</taxon>
        <taxon>Burkholderiales</taxon>
        <taxon>Alcaligenaceae</taxon>
        <taxon>Bordetella</taxon>
    </lineage>
</organism>
<dbReference type="PANTHER" id="PTHR42928:SF5">
    <property type="entry name" value="BLR1237 PROTEIN"/>
    <property type="match status" value="1"/>
</dbReference>
<gene>
    <name evidence="3" type="ORF">CAL29_01640</name>
</gene>
<keyword evidence="4" id="KW-1185">Reference proteome</keyword>
<evidence type="ECO:0000256" key="2">
    <source>
        <dbReference type="SAM" id="SignalP"/>
    </source>
</evidence>
<keyword evidence="2" id="KW-0732">Signal</keyword>
<evidence type="ECO:0000313" key="4">
    <source>
        <dbReference type="Proteomes" id="UP000216020"/>
    </source>
</evidence>